<dbReference type="PROSITE" id="PS00211">
    <property type="entry name" value="ABC_TRANSPORTER_1"/>
    <property type="match status" value="1"/>
</dbReference>
<feature type="transmembrane region" description="Helical" evidence="10">
    <location>
        <begin position="360"/>
        <end position="379"/>
    </location>
</feature>
<accession>B4JLM3</accession>
<feature type="transmembrane region" description="Helical" evidence="10">
    <location>
        <begin position="288"/>
        <end position="312"/>
    </location>
</feature>
<dbReference type="InParanoid" id="B4JLM3"/>
<dbReference type="CDD" id="cd03263">
    <property type="entry name" value="ABC_subfamily_A"/>
    <property type="match status" value="2"/>
</dbReference>
<evidence type="ECO:0000256" key="6">
    <source>
        <dbReference type="ARBA" id="ARBA00022840"/>
    </source>
</evidence>
<dbReference type="SMART" id="SM00382">
    <property type="entry name" value="AAA"/>
    <property type="match status" value="2"/>
</dbReference>
<dbReference type="Pfam" id="PF00005">
    <property type="entry name" value="ABC_tran"/>
    <property type="match status" value="2"/>
</dbReference>
<dbReference type="EMBL" id="CH916370">
    <property type="protein sequence ID" value="EDW00476.1"/>
    <property type="molecule type" value="Genomic_DNA"/>
</dbReference>
<dbReference type="STRING" id="7222.B4JLM3"/>
<name>B4JLM3_DROGR</name>
<feature type="transmembrane region" description="Helical" evidence="10">
    <location>
        <begin position="391"/>
        <end position="414"/>
    </location>
</feature>
<feature type="transmembrane region" description="Helical" evidence="10">
    <location>
        <begin position="1175"/>
        <end position="1198"/>
    </location>
</feature>
<dbReference type="InterPro" id="IPR003593">
    <property type="entry name" value="AAA+_ATPase"/>
</dbReference>
<dbReference type="OrthoDB" id="6512918at2759"/>
<feature type="region of interest" description="Disordered" evidence="9">
    <location>
        <begin position="1583"/>
        <end position="1605"/>
    </location>
</feature>
<dbReference type="InterPro" id="IPR056264">
    <property type="entry name" value="R2_ABCA1-4-like"/>
</dbReference>
<dbReference type="PANTHER" id="PTHR19229:SF250">
    <property type="entry name" value="ABC TRANSPORTER DOMAIN-CONTAINING PROTEIN-RELATED"/>
    <property type="match status" value="1"/>
</dbReference>
<feature type="transmembrane region" description="Helical" evidence="10">
    <location>
        <begin position="332"/>
        <end position="354"/>
    </location>
</feature>
<keyword evidence="6" id="KW-0067">ATP-binding</keyword>
<dbReference type="GO" id="GO:0016020">
    <property type="term" value="C:membrane"/>
    <property type="evidence" value="ECO:0007669"/>
    <property type="project" value="UniProtKB-SubCell"/>
</dbReference>
<feature type="transmembrane region" description="Helical" evidence="10">
    <location>
        <begin position="1066"/>
        <end position="1086"/>
    </location>
</feature>
<evidence type="ECO:0000256" key="9">
    <source>
        <dbReference type="SAM" id="MobiDB-lite"/>
    </source>
</evidence>
<reference evidence="12 13" key="1">
    <citation type="journal article" date="2007" name="Nature">
        <title>Evolution of genes and genomes on the Drosophila phylogeny.</title>
        <authorList>
            <consortium name="Drosophila 12 Genomes Consortium"/>
            <person name="Clark A.G."/>
            <person name="Eisen M.B."/>
            <person name="Smith D.R."/>
            <person name="Bergman C.M."/>
            <person name="Oliver B."/>
            <person name="Markow T.A."/>
            <person name="Kaufman T.C."/>
            <person name="Kellis M."/>
            <person name="Gelbart W."/>
            <person name="Iyer V.N."/>
            <person name="Pollard D.A."/>
            <person name="Sackton T.B."/>
            <person name="Larracuente A.M."/>
            <person name="Singh N.D."/>
            <person name="Abad J.P."/>
            <person name="Abt D.N."/>
            <person name="Adryan B."/>
            <person name="Aguade M."/>
            <person name="Akashi H."/>
            <person name="Anderson W.W."/>
            <person name="Aquadro C.F."/>
            <person name="Ardell D.H."/>
            <person name="Arguello R."/>
            <person name="Artieri C.G."/>
            <person name="Barbash D.A."/>
            <person name="Barker D."/>
            <person name="Barsanti P."/>
            <person name="Batterham P."/>
            <person name="Batzoglou S."/>
            <person name="Begun D."/>
            <person name="Bhutkar A."/>
            <person name="Blanco E."/>
            <person name="Bosak S.A."/>
            <person name="Bradley R.K."/>
            <person name="Brand A.D."/>
            <person name="Brent M.R."/>
            <person name="Brooks A.N."/>
            <person name="Brown R.H."/>
            <person name="Butlin R.K."/>
            <person name="Caggese C."/>
            <person name="Calvi B.R."/>
            <person name="Bernardo de Carvalho A."/>
            <person name="Caspi A."/>
            <person name="Castrezana S."/>
            <person name="Celniker S.E."/>
            <person name="Chang J.L."/>
            <person name="Chapple C."/>
            <person name="Chatterji S."/>
            <person name="Chinwalla A."/>
            <person name="Civetta A."/>
            <person name="Clifton S.W."/>
            <person name="Comeron J.M."/>
            <person name="Costello J.C."/>
            <person name="Coyne J.A."/>
            <person name="Daub J."/>
            <person name="David R.G."/>
            <person name="Delcher A.L."/>
            <person name="Delehaunty K."/>
            <person name="Do C.B."/>
            <person name="Ebling H."/>
            <person name="Edwards K."/>
            <person name="Eickbush T."/>
            <person name="Evans J.D."/>
            <person name="Filipski A."/>
            <person name="Findeiss S."/>
            <person name="Freyhult E."/>
            <person name="Fulton L."/>
            <person name="Fulton R."/>
            <person name="Garcia A.C."/>
            <person name="Gardiner A."/>
            <person name="Garfield D.A."/>
            <person name="Garvin B.E."/>
            <person name="Gibson G."/>
            <person name="Gilbert D."/>
            <person name="Gnerre S."/>
            <person name="Godfrey J."/>
            <person name="Good R."/>
            <person name="Gotea V."/>
            <person name="Gravely B."/>
            <person name="Greenberg A.J."/>
            <person name="Griffiths-Jones S."/>
            <person name="Gross S."/>
            <person name="Guigo R."/>
            <person name="Gustafson E.A."/>
            <person name="Haerty W."/>
            <person name="Hahn M.W."/>
            <person name="Halligan D.L."/>
            <person name="Halpern A.L."/>
            <person name="Halter G.M."/>
            <person name="Han M.V."/>
            <person name="Heger A."/>
            <person name="Hillier L."/>
            <person name="Hinrichs A.S."/>
            <person name="Holmes I."/>
            <person name="Hoskins R.A."/>
            <person name="Hubisz M.J."/>
            <person name="Hultmark D."/>
            <person name="Huntley M.A."/>
            <person name="Jaffe D.B."/>
            <person name="Jagadeeshan S."/>
            <person name="Jeck W.R."/>
            <person name="Johnson J."/>
            <person name="Jones C.D."/>
            <person name="Jordan W.C."/>
            <person name="Karpen G.H."/>
            <person name="Kataoka E."/>
            <person name="Keightley P.D."/>
            <person name="Kheradpour P."/>
            <person name="Kirkness E.F."/>
            <person name="Koerich L.B."/>
            <person name="Kristiansen K."/>
            <person name="Kudrna D."/>
            <person name="Kulathinal R.J."/>
            <person name="Kumar S."/>
            <person name="Kwok R."/>
            <person name="Lander E."/>
            <person name="Langley C.H."/>
            <person name="Lapoint R."/>
            <person name="Lazzaro B.P."/>
            <person name="Lee S.J."/>
            <person name="Levesque L."/>
            <person name="Li R."/>
            <person name="Lin C.F."/>
            <person name="Lin M.F."/>
            <person name="Lindblad-Toh K."/>
            <person name="Llopart A."/>
            <person name="Long M."/>
            <person name="Low L."/>
            <person name="Lozovsky E."/>
            <person name="Lu J."/>
            <person name="Luo M."/>
            <person name="Machado C.A."/>
            <person name="Makalowski W."/>
            <person name="Marzo M."/>
            <person name="Matsuda M."/>
            <person name="Matzkin L."/>
            <person name="McAllister B."/>
            <person name="McBride C.S."/>
            <person name="McKernan B."/>
            <person name="McKernan K."/>
            <person name="Mendez-Lago M."/>
            <person name="Minx P."/>
            <person name="Mollenhauer M.U."/>
            <person name="Montooth K."/>
            <person name="Mount S.M."/>
            <person name="Mu X."/>
            <person name="Myers E."/>
            <person name="Negre B."/>
            <person name="Newfeld S."/>
            <person name="Nielsen R."/>
            <person name="Noor M.A."/>
            <person name="O'Grady P."/>
            <person name="Pachter L."/>
            <person name="Papaceit M."/>
            <person name="Parisi M.J."/>
            <person name="Parisi M."/>
            <person name="Parts L."/>
            <person name="Pedersen J.S."/>
            <person name="Pesole G."/>
            <person name="Phillippy A.M."/>
            <person name="Ponting C.P."/>
            <person name="Pop M."/>
            <person name="Porcelli D."/>
            <person name="Powell J.R."/>
            <person name="Prohaska S."/>
            <person name="Pruitt K."/>
            <person name="Puig M."/>
            <person name="Quesneville H."/>
            <person name="Ram K.R."/>
            <person name="Rand D."/>
            <person name="Rasmussen M.D."/>
            <person name="Reed L.K."/>
            <person name="Reenan R."/>
            <person name="Reily A."/>
            <person name="Remington K.A."/>
            <person name="Rieger T.T."/>
            <person name="Ritchie M.G."/>
            <person name="Robin C."/>
            <person name="Rogers Y.H."/>
            <person name="Rohde C."/>
            <person name="Rozas J."/>
            <person name="Rubenfield M.J."/>
            <person name="Ruiz A."/>
            <person name="Russo S."/>
            <person name="Salzberg S.L."/>
            <person name="Sanchez-Gracia A."/>
            <person name="Saranga D.J."/>
            <person name="Sato H."/>
            <person name="Schaeffer S.W."/>
            <person name="Schatz M.C."/>
            <person name="Schlenke T."/>
            <person name="Schwartz R."/>
            <person name="Segarra C."/>
            <person name="Singh R.S."/>
            <person name="Sirot L."/>
            <person name="Sirota M."/>
            <person name="Sisneros N.B."/>
            <person name="Smith C.D."/>
            <person name="Smith T.F."/>
            <person name="Spieth J."/>
            <person name="Stage D.E."/>
            <person name="Stark A."/>
            <person name="Stephan W."/>
            <person name="Strausberg R.L."/>
            <person name="Strempel S."/>
            <person name="Sturgill D."/>
            <person name="Sutton G."/>
            <person name="Sutton G.G."/>
            <person name="Tao W."/>
            <person name="Teichmann S."/>
            <person name="Tobari Y.N."/>
            <person name="Tomimura Y."/>
            <person name="Tsolas J.M."/>
            <person name="Valente V.L."/>
            <person name="Venter E."/>
            <person name="Venter J.C."/>
            <person name="Vicario S."/>
            <person name="Vieira F.G."/>
            <person name="Vilella A.J."/>
            <person name="Villasante A."/>
            <person name="Walenz B."/>
            <person name="Wang J."/>
            <person name="Wasserman M."/>
            <person name="Watts T."/>
            <person name="Wilson D."/>
            <person name="Wilson R.K."/>
            <person name="Wing R.A."/>
            <person name="Wolfner M.F."/>
            <person name="Wong A."/>
            <person name="Wong G.K."/>
            <person name="Wu C.I."/>
            <person name="Wu G."/>
            <person name="Yamamoto D."/>
            <person name="Yang H.P."/>
            <person name="Yang S.P."/>
            <person name="Yorke J.A."/>
            <person name="Yoshida K."/>
            <person name="Zdobnov E."/>
            <person name="Zhang P."/>
            <person name="Zhang Y."/>
            <person name="Zimin A.V."/>
            <person name="Baldwin J."/>
            <person name="Abdouelleil A."/>
            <person name="Abdulkadir J."/>
            <person name="Abebe A."/>
            <person name="Abera B."/>
            <person name="Abreu J."/>
            <person name="Acer S.C."/>
            <person name="Aftuck L."/>
            <person name="Alexander A."/>
            <person name="An P."/>
            <person name="Anderson E."/>
            <person name="Anderson S."/>
            <person name="Arachi H."/>
            <person name="Azer M."/>
            <person name="Bachantsang P."/>
            <person name="Barry A."/>
            <person name="Bayul T."/>
            <person name="Berlin A."/>
            <person name="Bessette D."/>
            <person name="Bloom T."/>
            <person name="Blye J."/>
            <person name="Boguslavskiy L."/>
            <person name="Bonnet C."/>
            <person name="Boukhgalter B."/>
            <person name="Bourzgui I."/>
            <person name="Brown A."/>
            <person name="Cahill P."/>
            <person name="Channer S."/>
            <person name="Cheshatsang Y."/>
            <person name="Chuda L."/>
            <person name="Citroen M."/>
            <person name="Collymore A."/>
            <person name="Cooke P."/>
            <person name="Costello M."/>
            <person name="D'Aco K."/>
            <person name="Daza R."/>
            <person name="De Haan G."/>
            <person name="DeGray S."/>
            <person name="DeMaso C."/>
            <person name="Dhargay N."/>
            <person name="Dooley K."/>
            <person name="Dooley E."/>
            <person name="Doricent M."/>
            <person name="Dorje P."/>
            <person name="Dorjee K."/>
            <person name="Dupes A."/>
            <person name="Elong R."/>
            <person name="Falk J."/>
            <person name="Farina A."/>
            <person name="Faro S."/>
            <person name="Ferguson D."/>
            <person name="Fisher S."/>
            <person name="Foley C.D."/>
            <person name="Franke A."/>
            <person name="Friedrich D."/>
            <person name="Gadbois L."/>
            <person name="Gearin G."/>
            <person name="Gearin C.R."/>
            <person name="Giannoukos G."/>
            <person name="Goode T."/>
            <person name="Graham J."/>
            <person name="Grandbois E."/>
            <person name="Grewal S."/>
            <person name="Gyaltsen K."/>
            <person name="Hafez N."/>
            <person name="Hagos B."/>
            <person name="Hall J."/>
            <person name="Henson C."/>
            <person name="Hollinger A."/>
            <person name="Honan T."/>
            <person name="Huard M.D."/>
            <person name="Hughes L."/>
            <person name="Hurhula B."/>
            <person name="Husby M.E."/>
            <person name="Kamat A."/>
            <person name="Kanga B."/>
            <person name="Kashin S."/>
            <person name="Khazanovich D."/>
            <person name="Kisner P."/>
            <person name="Lance K."/>
            <person name="Lara M."/>
            <person name="Lee W."/>
            <person name="Lennon N."/>
            <person name="Letendre F."/>
            <person name="LeVine R."/>
            <person name="Lipovsky A."/>
            <person name="Liu X."/>
            <person name="Liu J."/>
            <person name="Liu S."/>
            <person name="Lokyitsang T."/>
            <person name="Lokyitsang Y."/>
            <person name="Lubonja R."/>
            <person name="Lui A."/>
            <person name="MacDonald P."/>
            <person name="Magnisalis V."/>
            <person name="Maru K."/>
            <person name="Matthews C."/>
            <person name="McCusker W."/>
            <person name="McDonough S."/>
            <person name="Mehta T."/>
            <person name="Meldrim J."/>
            <person name="Meneus L."/>
            <person name="Mihai O."/>
            <person name="Mihalev A."/>
            <person name="Mihova T."/>
            <person name="Mittelman R."/>
            <person name="Mlenga V."/>
            <person name="Montmayeur A."/>
            <person name="Mulrain L."/>
            <person name="Navidi A."/>
            <person name="Naylor J."/>
            <person name="Negash T."/>
            <person name="Nguyen T."/>
            <person name="Nguyen N."/>
            <person name="Nicol R."/>
            <person name="Norbu C."/>
            <person name="Norbu N."/>
            <person name="Novod N."/>
            <person name="O'Neill B."/>
            <person name="Osman S."/>
            <person name="Markiewicz E."/>
            <person name="Oyono O.L."/>
            <person name="Patti C."/>
            <person name="Phunkhang P."/>
            <person name="Pierre F."/>
            <person name="Priest M."/>
            <person name="Raghuraman S."/>
            <person name="Rege F."/>
            <person name="Reyes R."/>
            <person name="Rise C."/>
            <person name="Rogov P."/>
            <person name="Ross K."/>
            <person name="Ryan E."/>
            <person name="Settipalli S."/>
            <person name="Shea T."/>
            <person name="Sherpa N."/>
            <person name="Shi L."/>
            <person name="Shih D."/>
            <person name="Sparrow T."/>
            <person name="Spaulding J."/>
            <person name="Stalker J."/>
            <person name="Stange-Thomann N."/>
            <person name="Stavropoulos S."/>
            <person name="Stone C."/>
            <person name="Strader C."/>
            <person name="Tesfaye S."/>
            <person name="Thomson T."/>
            <person name="Thoulutsang Y."/>
            <person name="Thoulutsang D."/>
            <person name="Topham K."/>
            <person name="Topping I."/>
            <person name="Tsamla T."/>
            <person name="Vassiliev H."/>
            <person name="Vo A."/>
            <person name="Wangchuk T."/>
            <person name="Wangdi T."/>
            <person name="Weiand M."/>
            <person name="Wilkinson J."/>
            <person name="Wilson A."/>
            <person name="Yadav S."/>
            <person name="Young G."/>
            <person name="Yu Q."/>
            <person name="Zembek L."/>
            <person name="Zhong D."/>
            <person name="Zimmer A."/>
            <person name="Zwirko Z."/>
            <person name="Jaffe D.B."/>
            <person name="Alvarez P."/>
            <person name="Brockman W."/>
            <person name="Butler J."/>
            <person name="Chin C."/>
            <person name="Gnerre S."/>
            <person name="Grabherr M."/>
            <person name="Kleber M."/>
            <person name="Mauceli E."/>
            <person name="MacCallum I."/>
        </authorList>
    </citation>
    <scope>NUCLEOTIDE SEQUENCE [LARGE SCALE GENOMIC DNA]</scope>
    <source>
        <strain evidence="13">Tucson 15287-2541.00</strain>
    </source>
</reference>
<dbReference type="GO" id="GO:0005319">
    <property type="term" value="F:lipid transporter activity"/>
    <property type="evidence" value="ECO:0007669"/>
    <property type="project" value="TreeGrafter"/>
</dbReference>
<proteinExistence type="predicted"/>
<evidence type="ECO:0000313" key="13">
    <source>
        <dbReference type="Proteomes" id="UP000001070"/>
    </source>
</evidence>
<keyword evidence="5" id="KW-0547">Nucleotide-binding</keyword>
<evidence type="ECO:0000256" key="10">
    <source>
        <dbReference type="SAM" id="Phobius"/>
    </source>
</evidence>
<dbReference type="Pfam" id="PF23321">
    <property type="entry name" value="R1_ABCA1"/>
    <property type="match status" value="1"/>
</dbReference>
<dbReference type="FunFam" id="3.40.50.300:FF:000298">
    <property type="entry name" value="ATP-binding cassette sub-family A member 12"/>
    <property type="match status" value="1"/>
</dbReference>
<keyword evidence="3 10" id="KW-0812">Transmembrane</keyword>
<keyword evidence="13" id="KW-1185">Reference proteome</keyword>
<feature type="transmembrane region" description="Helical" evidence="10">
    <location>
        <begin position="434"/>
        <end position="456"/>
    </location>
</feature>
<dbReference type="PhylomeDB" id="B4JLM3"/>
<dbReference type="HOGENOM" id="CLU_000604_19_1_1"/>
<dbReference type="SUPFAM" id="SSF52540">
    <property type="entry name" value="P-loop containing nucleoside triphosphate hydrolases"/>
    <property type="match status" value="2"/>
</dbReference>
<keyword evidence="8 10" id="KW-0472">Membrane</keyword>
<dbReference type="PANTHER" id="PTHR19229">
    <property type="entry name" value="ATP-BINDING CASSETTE TRANSPORTER SUBFAMILY A ABCA"/>
    <property type="match status" value="1"/>
</dbReference>
<feature type="domain" description="ABC transporter" evidence="11">
    <location>
        <begin position="515"/>
        <end position="744"/>
    </location>
</feature>
<feature type="transmembrane region" description="Helical" evidence="10">
    <location>
        <begin position="1116"/>
        <end position="1133"/>
    </location>
</feature>
<dbReference type="GO" id="GO:0005524">
    <property type="term" value="F:ATP binding"/>
    <property type="evidence" value="ECO:0007669"/>
    <property type="project" value="UniProtKB-KW"/>
</dbReference>
<dbReference type="Proteomes" id="UP000001070">
    <property type="component" value="Unassembled WGS sequence"/>
</dbReference>
<feature type="transmembrane region" description="Helical" evidence="10">
    <location>
        <begin position="26"/>
        <end position="45"/>
    </location>
</feature>
<dbReference type="InterPro" id="IPR017871">
    <property type="entry name" value="ABC_transporter-like_CS"/>
</dbReference>
<dbReference type="eggNOG" id="KOG0059">
    <property type="taxonomic scope" value="Eukaryota"/>
</dbReference>
<comment type="subcellular location">
    <subcellularLocation>
        <location evidence="1">Membrane</location>
        <topology evidence="1">Multi-pass membrane protein</topology>
    </subcellularLocation>
</comment>
<feature type="transmembrane region" description="Helical" evidence="10">
    <location>
        <begin position="1276"/>
        <end position="1298"/>
    </location>
</feature>
<feature type="transmembrane region" description="Helical" evidence="10">
    <location>
        <begin position="1210"/>
        <end position="1227"/>
    </location>
</feature>
<dbReference type="FunCoup" id="B4JLM3">
    <property type="interactions" value="333"/>
</dbReference>
<dbReference type="InterPro" id="IPR013525">
    <property type="entry name" value="ABC2_TM"/>
</dbReference>
<dbReference type="SMR" id="B4JLM3"/>
<feature type="transmembrane region" description="Helical" evidence="10">
    <location>
        <begin position="248"/>
        <end position="268"/>
    </location>
</feature>
<dbReference type="Gene3D" id="3.40.50.300">
    <property type="entry name" value="P-loop containing nucleotide triphosphate hydrolases"/>
    <property type="match status" value="2"/>
</dbReference>
<evidence type="ECO:0000256" key="3">
    <source>
        <dbReference type="ARBA" id="ARBA00022692"/>
    </source>
</evidence>
<dbReference type="Pfam" id="PF12698">
    <property type="entry name" value="ABC2_membrane_3"/>
    <property type="match status" value="2"/>
</dbReference>
<dbReference type="PROSITE" id="PS50893">
    <property type="entry name" value="ABC_TRANSPORTER_2"/>
    <property type="match status" value="2"/>
</dbReference>
<keyword evidence="7 10" id="KW-1133">Transmembrane helix</keyword>
<dbReference type="FunFam" id="3.40.50.300:FF:000327">
    <property type="entry name" value="ATP-binding cassette sub-family A member 3"/>
    <property type="match status" value="1"/>
</dbReference>
<feature type="transmembrane region" description="Helical" evidence="10">
    <location>
        <begin position="889"/>
        <end position="909"/>
    </location>
</feature>
<organism evidence="13">
    <name type="scientific">Drosophila grimshawi</name>
    <name type="common">Hawaiian fruit fly</name>
    <name type="synonym">Idiomyia grimshawi</name>
    <dbReference type="NCBI Taxonomy" id="7222"/>
    <lineage>
        <taxon>Eukaryota</taxon>
        <taxon>Metazoa</taxon>
        <taxon>Ecdysozoa</taxon>
        <taxon>Arthropoda</taxon>
        <taxon>Hexapoda</taxon>
        <taxon>Insecta</taxon>
        <taxon>Pterygota</taxon>
        <taxon>Neoptera</taxon>
        <taxon>Endopterygota</taxon>
        <taxon>Diptera</taxon>
        <taxon>Brachycera</taxon>
        <taxon>Muscomorpha</taxon>
        <taxon>Ephydroidea</taxon>
        <taxon>Drosophilidae</taxon>
        <taxon>Drosophila</taxon>
        <taxon>Hawaiian Drosophila</taxon>
    </lineage>
</organism>
<evidence type="ECO:0000256" key="5">
    <source>
        <dbReference type="ARBA" id="ARBA00022741"/>
    </source>
</evidence>
<dbReference type="InterPro" id="IPR027417">
    <property type="entry name" value="P-loop_NTPase"/>
</dbReference>
<evidence type="ECO:0000256" key="2">
    <source>
        <dbReference type="ARBA" id="ARBA00022448"/>
    </source>
</evidence>
<feature type="transmembrane region" description="Helical" evidence="10">
    <location>
        <begin position="1145"/>
        <end position="1169"/>
    </location>
</feature>
<gene>
    <name evidence="12" type="primary">Dgri\GH12892</name>
    <name evidence="12" type="ORF">Dgri_GH12892</name>
</gene>
<protein>
    <submittedName>
        <fullName evidence="12">GH12892</fullName>
    </submittedName>
</protein>
<sequence length="1743" mass="196702">MAKVTNWDKFVLLLWKNWLLQWNHKWQLVIELMLPAVFSLLLVLVRTLVVAEPKDITEYKSYDLNTLKVFNEAMSTFNKVGMPVYELYYTPKTDVLDKLMGDAASSLNMTWIGVDTAADLENDVATKRGFAGVIFDQSMAGNVLSDSLKYTLRFPSELRTTSFNIGLTWLTMRLFPMIDLTGPRNLEDGDGGIPVGYLREGFLPVQNAISMAYIRQKSNMDVIPEVVMQRYPYPAFTFDPLLQGLSSLMSLIILLSFIYPCTYITKYVTSEKEKQLKEVMKIMGMDNWLHWSAWFVKSFIMLTISAILIAILMKIRWSHDVAVLTYADFSALLFFLIVYIMASICFCFMMATLFSKASTAAAVTGLIWFIAYIPFSFTINTYQSLSLSTKLGWSLLSNSAMGFAIRLILGFEGTGEGLQWSNMFTPVNVDDTLTMGYIIIVMLISCVLYMLICLYVEQIFPGDYGVPRKWNFPFTRQFWCGQKHYMGVEDRPSDGLENRDPNAFETEPDDKHIGLQLRNLKKKFGDKMVVKGLSLNMFEDEITVLLGHNGAGKTTTISMLTGMFPPTSGTAIINGSDITSNIQGARMSLGICPQHNVLFDEMSVSNHLRFFSRLKGLKGRAVENEVDKYLKMIELENKANAPSSTLSGGMKRKLSVCCALCGDTKVVLCDEPSSGMDPSARRQLWDLLQQEKIGRTLLLTTHFMDEADVLGDRIAIMCDGELKCHGTSFFLKKQYGSGYRLICVKKEDCKPEEVTELLNKYISELEPESDIGTELTYQLPDKYSEKFEEMFSELEERSSELHLNGYGVGITSMEEVFMKVGAEKLPDGNNMDLKNRLKGSTGYEDDSESIQSDGVFSDNRRPLQGMKLSLNQWRAMMLKKILYTWRNKLLLVIQNVMPIFFVIITVLITRTQGTFRELPSITIELPQYPIGTTVMERNDTACDSLCNQIADQYEELATSYGSEYTYESTGTKTFTDYILDLGKTIQVRINSRYLAAATVSNDKITAWLNNQPLHTAPLTVNMVHNAIARVLCENNTEISVSNWPLPYTTETLLTQLNVGNNLGTQLATNLCFCMCFVSAIYILFLIKERESRAKLLQFVSGVKVCTFWLSQYIWDLATYAVTAVIVVVTIACFQEAGLSRFSELIRYLFLLLIFGCSVLPFTYIVAVFFKEPATGFARISIINIFAGMALFIVVVVMSFEFFNTQDTAQLLSWIFRIFPHFSLAMGLNKAYINVATRSACDKFSGLPPILVCELVPKCCNLKSYFAWEAPGVLPEVVYMIVTAIVFFLIIILSEYGVVGELMYLIHRRAVKPPPPVEALDDDVESERERILQMDSATLSTKNLVLDRVTKYYGDFVAVNQVSLCVNETECFGLLGVNGAGKTTTFKMMTGDERITSGSAYVQGLNLQMEMNNIYEKIGYCPQFDALLDDLTGREVLKIFCLLRGVQPSRIKQLSEDLAKSFGFMKHLDKQTHAYSGGNKRKLSTAIAVIGTPSVIYLDEPTTGMDPAARRQLWNIVCRIRDSGKSIVLTSHSMEECEALCTRLAIMVNGEFKCIGSTQHLKNKFSKGLILKIKVKRTKGLPRRSLHTDSSRIRASNGSITSDNSAAPTPIAYSNHSLAFKDAQSSDEQYAGNNNDIRSARRSISFNRNSDEITVANQLAQQDINKVKEFVNLEFPQSILQDEYQGMLTFYIALHGVKWSQIFGLMERNRHDLNVEDYSISQTTLEEIFLEFAKYQREDPRSMK</sequence>
<feature type="compositionally biased region" description="Polar residues" evidence="9">
    <location>
        <begin position="1592"/>
        <end position="1605"/>
    </location>
</feature>
<dbReference type="GO" id="GO:0140359">
    <property type="term" value="F:ABC-type transporter activity"/>
    <property type="evidence" value="ECO:0007669"/>
    <property type="project" value="InterPro"/>
</dbReference>
<evidence type="ECO:0000256" key="4">
    <source>
        <dbReference type="ARBA" id="ARBA00022737"/>
    </source>
</evidence>
<evidence type="ECO:0000256" key="1">
    <source>
        <dbReference type="ARBA" id="ARBA00004141"/>
    </source>
</evidence>
<dbReference type="InterPro" id="IPR026082">
    <property type="entry name" value="ABCA"/>
</dbReference>
<evidence type="ECO:0000256" key="8">
    <source>
        <dbReference type="ARBA" id="ARBA00023136"/>
    </source>
</evidence>
<evidence type="ECO:0000313" key="12">
    <source>
        <dbReference type="EMBL" id="EDW00476.1"/>
    </source>
</evidence>
<dbReference type="InterPro" id="IPR003439">
    <property type="entry name" value="ABC_transporter-like_ATP-bd"/>
</dbReference>
<keyword evidence="2" id="KW-0813">Transport</keyword>
<dbReference type="OMA" id="IGQEATY"/>
<evidence type="ECO:0000256" key="7">
    <source>
        <dbReference type="ARBA" id="ARBA00022989"/>
    </source>
</evidence>
<feature type="domain" description="ABC transporter" evidence="11">
    <location>
        <begin position="1343"/>
        <end position="1573"/>
    </location>
</feature>
<keyword evidence="4" id="KW-0677">Repeat</keyword>
<evidence type="ECO:0000259" key="11">
    <source>
        <dbReference type="PROSITE" id="PS50893"/>
    </source>
</evidence>
<dbReference type="GO" id="GO:0016887">
    <property type="term" value="F:ATP hydrolysis activity"/>
    <property type="evidence" value="ECO:0007669"/>
    <property type="project" value="InterPro"/>
</dbReference>